<name>A0A9D4GPC1_DREPO</name>
<protein>
    <submittedName>
        <fullName evidence="1">Uncharacterized protein</fullName>
    </submittedName>
</protein>
<dbReference type="Proteomes" id="UP000828390">
    <property type="component" value="Unassembled WGS sequence"/>
</dbReference>
<dbReference type="AlphaFoldDB" id="A0A9D4GPC1"/>
<reference evidence="1" key="1">
    <citation type="journal article" date="2019" name="bioRxiv">
        <title>The Genome of the Zebra Mussel, Dreissena polymorpha: A Resource for Invasive Species Research.</title>
        <authorList>
            <person name="McCartney M.A."/>
            <person name="Auch B."/>
            <person name="Kono T."/>
            <person name="Mallez S."/>
            <person name="Zhang Y."/>
            <person name="Obille A."/>
            <person name="Becker A."/>
            <person name="Abrahante J.E."/>
            <person name="Garbe J."/>
            <person name="Badalamenti J.P."/>
            <person name="Herman A."/>
            <person name="Mangelson H."/>
            <person name="Liachko I."/>
            <person name="Sullivan S."/>
            <person name="Sone E.D."/>
            <person name="Koren S."/>
            <person name="Silverstein K.A.T."/>
            <person name="Beckman K.B."/>
            <person name="Gohl D.M."/>
        </authorList>
    </citation>
    <scope>NUCLEOTIDE SEQUENCE</scope>
    <source>
        <strain evidence="1">Duluth1</strain>
        <tissue evidence="1">Whole animal</tissue>
    </source>
</reference>
<comment type="caution">
    <text evidence="1">The sequence shown here is derived from an EMBL/GenBank/DDBJ whole genome shotgun (WGS) entry which is preliminary data.</text>
</comment>
<dbReference type="EMBL" id="JAIWYP010000005">
    <property type="protein sequence ID" value="KAH3820523.1"/>
    <property type="molecule type" value="Genomic_DNA"/>
</dbReference>
<gene>
    <name evidence="1" type="ORF">DPMN_122267</name>
</gene>
<organism evidence="1 2">
    <name type="scientific">Dreissena polymorpha</name>
    <name type="common">Zebra mussel</name>
    <name type="synonym">Mytilus polymorpha</name>
    <dbReference type="NCBI Taxonomy" id="45954"/>
    <lineage>
        <taxon>Eukaryota</taxon>
        <taxon>Metazoa</taxon>
        <taxon>Spiralia</taxon>
        <taxon>Lophotrochozoa</taxon>
        <taxon>Mollusca</taxon>
        <taxon>Bivalvia</taxon>
        <taxon>Autobranchia</taxon>
        <taxon>Heteroconchia</taxon>
        <taxon>Euheterodonta</taxon>
        <taxon>Imparidentia</taxon>
        <taxon>Neoheterodontei</taxon>
        <taxon>Myida</taxon>
        <taxon>Dreissenoidea</taxon>
        <taxon>Dreissenidae</taxon>
        <taxon>Dreissena</taxon>
    </lineage>
</organism>
<reference evidence="1" key="2">
    <citation type="submission" date="2020-11" db="EMBL/GenBank/DDBJ databases">
        <authorList>
            <person name="McCartney M.A."/>
            <person name="Auch B."/>
            <person name="Kono T."/>
            <person name="Mallez S."/>
            <person name="Becker A."/>
            <person name="Gohl D.M."/>
            <person name="Silverstein K.A.T."/>
            <person name="Koren S."/>
            <person name="Bechman K.B."/>
            <person name="Herman A."/>
            <person name="Abrahante J.E."/>
            <person name="Garbe J."/>
        </authorList>
    </citation>
    <scope>NUCLEOTIDE SEQUENCE</scope>
    <source>
        <strain evidence="1">Duluth1</strain>
        <tissue evidence="1">Whole animal</tissue>
    </source>
</reference>
<accession>A0A9D4GPC1</accession>
<sequence>MTDKKRSQKLTMSTLCSYELNMLLSDYFNCYQQIPQFLQVLSRTLDESIYAPWFYEPPMCYRGVRKLTEER</sequence>
<proteinExistence type="predicted"/>
<evidence type="ECO:0000313" key="1">
    <source>
        <dbReference type="EMBL" id="KAH3820523.1"/>
    </source>
</evidence>
<evidence type="ECO:0000313" key="2">
    <source>
        <dbReference type="Proteomes" id="UP000828390"/>
    </source>
</evidence>
<keyword evidence="2" id="KW-1185">Reference proteome</keyword>